<organism evidence="3">
    <name type="scientific">Caldithrix abyssi</name>
    <dbReference type="NCBI Taxonomy" id="187145"/>
    <lineage>
        <taxon>Bacteria</taxon>
        <taxon>Pseudomonadati</taxon>
        <taxon>Calditrichota</taxon>
        <taxon>Calditrichia</taxon>
        <taxon>Calditrichales</taxon>
        <taxon>Calditrichaceae</taxon>
        <taxon>Caldithrix</taxon>
    </lineage>
</organism>
<dbReference type="PANTHER" id="PTHR16026:SF0">
    <property type="entry name" value="CARTILAGE ACIDIC PROTEIN 1"/>
    <property type="match status" value="1"/>
</dbReference>
<feature type="non-terminal residue" evidence="3">
    <location>
        <position position="210"/>
    </location>
</feature>
<dbReference type="Pfam" id="PF13517">
    <property type="entry name" value="FG-GAP_3"/>
    <property type="match status" value="1"/>
</dbReference>
<name>A0A7V5UE34_CALAY</name>
<protein>
    <submittedName>
        <fullName evidence="3">VCBS repeat-containing protein</fullName>
    </submittedName>
</protein>
<evidence type="ECO:0000313" key="3">
    <source>
        <dbReference type="EMBL" id="HHJ51900.1"/>
    </source>
</evidence>
<dbReference type="InterPro" id="IPR027039">
    <property type="entry name" value="Crtac1"/>
</dbReference>
<dbReference type="InterPro" id="IPR028994">
    <property type="entry name" value="Integrin_alpha_N"/>
</dbReference>
<reference evidence="3" key="1">
    <citation type="journal article" date="2020" name="mSystems">
        <title>Genome- and Community-Level Interaction Insights into Carbon Utilization and Element Cycling Functions of Hydrothermarchaeota in Hydrothermal Sediment.</title>
        <authorList>
            <person name="Zhou Z."/>
            <person name="Liu Y."/>
            <person name="Xu W."/>
            <person name="Pan J."/>
            <person name="Luo Z.H."/>
            <person name="Li M."/>
        </authorList>
    </citation>
    <scope>NUCLEOTIDE SEQUENCE [LARGE SCALE GENOMIC DNA]</scope>
    <source>
        <strain evidence="3">HyVt-527</strain>
    </source>
</reference>
<evidence type="ECO:0000256" key="1">
    <source>
        <dbReference type="ARBA" id="ARBA00022729"/>
    </source>
</evidence>
<dbReference type="Gene3D" id="2.130.10.130">
    <property type="entry name" value="Integrin alpha, N-terminal"/>
    <property type="match status" value="1"/>
</dbReference>
<keyword evidence="1 2" id="KW-0732">Signal</keyword>
<dbReference type="AlphaFoldDB" id="A0A7V5UE34"/>
<dbReference type="EMBL" id="DROD01000129">
    <property type="protein sequence ID" value="HHJ51900.1"/>
    <property type="molecule type" value="Genomic_DNA"/>
</dbReference>
<dbReference type="InterPro" id="IPR013517">
    <property type="entry name" value="FG-GAP"/>
</dbReference>
<comment type="caution">
    <text evidence="3">The sequence shown here is derived from an EMBL/GenBank/DDBJ whole genome shotgun (WGS) entry which is preliminary data.</text>
</comment>
<dbReference type="SUPFAM" id="SSF69318">
    <property type="entry name" value="Integrin alpha N-terminal domain"/>
    <property type="match status" value="1"/>
</dbReference>
<feature type="chain" id="PRO_5031428914" evidence="2">
    <location>
        <begin position="19"/>
        <end position="210"/>
    </location>
</feature>
<feature type="signal peptide" evidence="2">
    <location>
        <begin position="1"/>
        <end position="18"/>
    </location>
</feature>
<proteinExistence type="predicted"/>
<sequence>MKRIVILIFLLGMTAAPAANTFRMLQSNVITGLIPDIEDGYGVAFRDFNNDRLPDIYLVCFRNLNRLLINNGGIVPFVDRTIFSGLGGNLMPRGKVNLELGASAADYDNDGLPDLFIAGWGKAHALFHNEGNLRFTDATGHLNLHGIVDANQGLWLDADNDGYLDLYITDEHHSNRFLHNEGNGYFDERVWTEEFVDSAVSQGGCVSDFD</sequence>
<accession>A0A7V5UE34</accession>
<dbReference type="Proteomes" id="UP000886124">
    <property type="component" value="Unassembled WGS sequence"/>
</dbReference>
<evidence type="ECO:0000256" key="2">
    <source>
        <dbReference type="SAM" id="SignalP"/>
    </source>
</evidence>
<dbReference type="PANTHER" id="PTHR16026">
    <property type="entry name" value="CARTILAGE ACIDIC PROTEIN 1"/>
    <property type="match status" value="1"/>
</dbReference>
<gene>
    <name evidence="3" type="ORF">ENJ89_01785</name>
</gene>